<dbReference type="Proteomes" id="UP000521943">
    <property type="component" value="Unassembled WGS sequence"/>
</dbReference>
<dbReference type="EMBL" id="JACGCI010000094">
    <property type="protein sequence ID" value="KAF6746293.1"/>
    <property type="molecule type" value="Genomic_DNA"/>
</dbReference>
<dbReference type="InterPro" id="IPR009027">
    <property type="entry name" value="Ribosomal_bL9/RNase_H1_N"/>
</dbReference>
<sequence length="372" mass="40120">MSYPSSKITKEDFTPLEMTQIQRVDPSDYLGPEYDLWVIGKNHPIQQSWASGSRGWYVVTCGRFMGITDNWGAASHATSHYSGQAVQSCISYEHARSYWEHALLTGNWGSPLVVSEGTKLEPFEGWIVGGLDDRKANDLRRYAQRLSEYLAQHPEAIVVDRARPLSYWDQYVAASKKSHRGAKSAAVPQSSLGLATSSTQGPLPVTSSLTPAGNASGASNAFSTKTGGINHISESQVLPGSYGRSKAAAHGPGALPSIPFSSLQISDSQTGPSQTKSTSKGKGVDRGEKVDTQGFSDFLPTTASTVEADSGGDGWWVVVKGRLPGVVFGKSVAKRCGGGSRRVRIVGPYPERSAYLQFVHLYQAKQLEFLED</sequence>
<keyword evidence="3" id="KW-1185">Reference proteome</keyword>
<organism evidence="2 3">
    <name type="scientific">Ephemerocybe angulata</name>
    <dbReference type="NCBI Taxonomy" id="980116"/>
    <lineage>
        <taxon>Eukaryota</taxon>
        <taxon>Fungi</taxon>
        <taxon>Dikarya</taxon>
        <taxon>Basidiomycota</taxon>
        <taxon>Agaricomycotina</taxon>
        <taxon>Agaricomycetes</taxon>
        <taxon>Agaricomycetidae</taxon>
        <taxon>Agaricales</taxon>
        <taxon>Agaricineae</taxon>
        <taxon>Psathyrellaceae</taxon>
        <taxon>Ephemerocybe</taxon>
    </lineage>
</organism>
<dbReference type="AlphaFoldDB" id="A0A8H6HFZ3"/>
<reference evidence="2 3" key="1">
    <citation type="submission" date="2020-07" db="EMBL/GenBank/DDBJ databases">
        <title>Comparative genomics of pyrophilous fungi reveals a link between fire events and developmental genes.</title>
        <authorList>
            <consortium name="DOE Joint Genome Institute"/>
            <person name="Steindorff A.S."/>
            <person name="Carver A."/>
            <person name="Calhoun S."/>
            <person name="Stillman K."/>
            <person name="Liu H."/>
            <person name="Lipzen A."/>
            <person name="Pangilinan J."/>
            <person name="Labutti K."/>
            <person name="Bruns T.D."/>
            <person name="Grigoriev I.V."/>
        </authorList>
    </citation>
    <scope>NUCLEOTIDE SEQUENCE [LARGE SCALE GENOMIC DNA]</scope>
    <source>
        <strain evidence="2 3">CBS 144469</strain>
    </source>
</reference>
<feature type="region of interest" description="Disordered" evidence="1">
    <location>
        <begin position="193"/>
        <end position="222"/>
    </location>
</feature>
<evidence type="ECO:0000256" key="1">
    <source>
        <dbReference type="SAM" id="MobiDB-lite"/>
    </source>
</evidence>
<protein>
    <submittedName>
        <fullName evidence="2">Uncharacterized protein</fullName>
    </submittedName>
</protein>
<feature type="compositionally biased region" description="Polar residues" evidence="1">
    <location>
        <begin position="259"/>
        <end position="280"/>
    </location>
</feature>
<comment type="caution">
    <text evidence="2">The sequence shown here is derived from an EMBL/GenBank/DDBJ whole genome shotgun (WGS) entry which is preliminary data.</text>
</comment>
<feature type="compositionally biased region" description="Polar residues" evidence="1">
    <location>
        <begin position="193"/>
        <end position="211"/>
    </location>
</feature>
<name>A0A8H6HFZ3_9AGAR</name>
<evidence type="ECO:0000313" key="2">
    <source>
        <dbReference type="EMBL" id="KAF6746293.1"/>
    </source>
</evidence>
<dbReference type="SUPFAM" id="SSF55658">
    <property type="entry name" value="L9 N-domain-like"/>
    <property type="match status" value="1"/>
</dbReference>
<evidence type="ECO:0000313" key="3">
    <source>
        <dbReference type="Proteomes" id="UP000521943"/>
    </source>
</evidence>
<gene>
    <name evidence="2" type="ORF">DFP72DRAFT_1076500</name>
</gene>
<feature type="compositionally biased region" description="Low complexity" evidence="1">
    <location>
        <begin position="212"/>
        <end position="221"/>
    </location>
</feature>
<feature type="compositionally biased region" description="Basic and acidic residues" evidence="1">
    <location>
        <begin position="282"/>
        <end position="291"/>
    </location>
</feature>
<proteinExistence type="predicted"/>
<accession>A0A8H6HFZ3</accession>
<feature type="region of interest" description="Disordered" evidence="1">
    <location>
        <begin position="259"/>
        <end position="296"/>
    </location>
</feature>